<name>A0AA35K415_9SAUR</name>
<protein>
    <submittedName>
        <fullName evidence="1">Uncharacterized protein</fullName>
    </submittedName>
</protein>
<dbReference type="EMBL" id="OX395128">
    <property type="protein sequence ID" value="CAI5770457.1"/>
    <property type="molecule type" value="Genomic_DNA"/>
</dbReference>
<accession>A0AA35K415</accession>
<proteinExistence type="predicted"/>
<sequence length="87" mass="9552">MNFTGNLLPCEESSSLCNKVNCSQKVRAGGEAIGPLFHRNAILTYLLIEMSFQKRAKMAGNLRIPTKACRCDANCVSFVFTGSALRH</sequence>
<gene>
    <name evidence="1" type="ORF">PODLI_1B027569</name>
</gene>
<keyword evidence="2" id="KW-1185">Reference proteome</keyword>
<dbReference type="AlphaFoldDB" id="A0AA35K415"/>
<evidence type="ECO:0000313" key="1">
    <source>
        <dbReference type="EMBL" id="CAI5770457.1"/>
    </source>
</evidence>
<dbReference type="Proteomes" id="UP001178461">
    <property type="component" value="Chromosome 3"/>
</dbReference>
<evidence type="ECO:0000313" key="2">
    <source>
        <dbReference type="Proteomes" id="UP001178461"/>
    </source>
</evidence>
<reference evidence="1" key="1">
    <citation type="submission" date="2022-12" db="EMBL/GenBank/DDBJ databases">
        <authorList>
            <person name="Alioto T."/>
            <person name="Alioto T."/>
            <person name="Gomez Garrido J."/>
        </authorList>
    </citation>
    <scope>NUCLEOTIDE SEQUENCE</scope>
</reference>
<organism evidence="1 2">
    <name type="scientific">Podarcis lilfordi</name>
    <name type="common">Lilford's wall lizard</name>
    <dbReference type="NCBI Taxonomy" id="74358"/>
    <lineage>
        <taxon>Eukaryota</taxon>
        <taxon>Metazoa</taxon>
        <taxon>Chordata</taxon>
        <taxon>Craniata</taxon>
        <taxon>Vertebrata</taxon>
        <taxon>Euteleostomi</taxon>
        <taxon>Lepidosauria</taxon>
        <taxon>Squamata</taxon>
        <taxon>Bifurcata</taxon>
        <taxon>Unidentata</taxon>
        <taxon>Episquamata</taxon>
        <taxon>Laterata</taxon>
        <taxon>Lacertibaenia</taxon>
        <taxon>Lacertidae</taxon>
        <taxon>Podarcis</taxon>
    </lineage>
</organism>